<keyword evidence="2" id="KW-0067">ATP-binding</keyword>
<keyword evidence="1" id="KW-0547">Nucleotide-binding</keyword>
<protein>
    <recommendedName>
        <fullName evidence="8">DEAD/DEAH box helicase</fullName>
    </recommendedName>
</protein>
<evidence type="ECO:0000256" key="3">
    <source>
        <dbReference type="SAM" id="Coils"/>
    </source>
</evidence>
<dbReference type="GO" id="GO:0003676">
    <property type="term" value="F:nucleic acid binding"/>
    <property type="evidence" value="ECO:0007669"/>
    <property type="project" value="InterPro"/>
</dbReference>
<dbReference type="GO" id="GO:0005524">
    <property type="term" value="F:ATP binding"/>
    <property type="evidence" value="ECO:0007669"/>
    <property type="project" value="UniProtKB-KW"/>
</dbReference>
<evidence type="ECO:0008006" key="8">
    <source>
        <dbReference type="Google" id="ProtNLM"/>
    </source>
</evidence>
<accession>A0A1L2ZN76</accession>
<gene>
    <name evidence="6" type="ORF">BHE16_07195</name>
</gene>
<dbReference type="PANTHER" id="PTHR47957:SF3">
    <property type="entry name" value="ATP-DEPENDENT HELICASE HRQ1"/>
    <property type="match status" value="1"/>
</dbReference>
<dbReference type="EMBL" id="CP018135">
    <property type="protein sequence ID" value="APF40834.1"/>
    <property type="molecule type" value="Genomic_DNA"/>
</dbReference>
<dbReference type="SMART" id="SM00487">
    <property type="entry name" value="DEXDc"/>
    <property type="match status" value="1"/>
</dbReference>
<dbReference type="GO" id="GO:0043138">
    <property type="term" value="F:3'-5' DNA helicase activity"/>
    <property type="evidence" value="ECO:0007669"/>
    <property type="project" value="TreeGrafter"/>
</dbReference>
<dbReference type="Pfam" id="PF00271">
    <property type="entry name" value="Helicase_C"/>
    <property type="match status" value="1"/>
</dbReference>
<dbReference type="InterPro" id="IPR027417">
    <property type="entry name" value="P-loop_NTPase"/>
</dbReference>
<dbReference type="InterPro" id="IPR001650">
    <property type="entry name" value="Helicase_C-like"/>
</dbReference>
<dbReference type="Pfam" id="PF00270">
    <property type="entry name" value="DEAD"/>
    <property type="match status" value="1"/>
</dbReference>
<evidence type="ECO:0000259" key="5">
    <source>
        <dbReference type="PROSITE" id="PS51194"/>
    </source>
</evidence>
<dbReference type="GO" id="GO:0006289">
    <property type="term" value="P:nucleotide-excision repair"/>
    <property type="evidence" value="ECO:0007669"/>
    <property type="project" value="TreeGrafter"/>
</dbReference>
<evidence type="ECO:0000256" key="1">
    <source>
        <dbReference type="ARBA" id="ARBA00022741"/>
    </source>
</evidence>
<evidence type="ECO:0000259" key="4">
    <source>
        <dbReference type="PROSITE" id="PS51192"/>
    </source>
</evidence>
<proteinExistence type="predicted"/>
<dbReference type="STRING" id="556325.BHE16_07195"/>
<dbReference type="KEGG" id="nae:BHE16_07195"/>
<dbReference type="InterPro" id="IPR011545">
    <property type="entry name" value="DEAD/DEAH_box_helicase_dom"/>
</dbReference>
<dbReference type="Pfam" id="PF09369">
    <property type="entry name" value="MZB"/>
    <property type="match status" value="1"/>
</dbReference>
<dbReference type="InterPro" id="IPR014001">
    <property type="entry name" value="Helicase_ATP-bd"/>
</dbReference>
<dbReference type="Gene3D" id="3.40.50.300">
    <property type="entry name" value="P-loop containing nucleotide triphosphate hydrolases"/>
    <property type="match status" value="2"/>
</dbReference>
<sequence length="2147" mass="235920">MDGLRDYLTTTFTLSDEKAQRALGEFLTHPEHGMFKGPYVRLRLPFEAAQDEWRESLDFMPGKFDPYGHQAQAFARLTSKSVDGRGMRRPEPTLVTTGTGSGKTESFLYPILDHVLRAQKAGITGVKALILYPMNALANDQAGRLSKLISGTPELRGIRAGLYTGQSGPTRSLVTPDGLINDRYVLRQNPPDILLTNYKMLDMLLLRNEDAQIWKDSATSLQYVVLDEFHTYDGAQGTDVAMLLRRLGLTLKSHWPQDLSSVGLTEIDRARPLGKITPVATSATLGGASTPGDGSNGSTEMLRFAETILGEKLGRDALVTESRMSFATWRDVEGSAATSENRELADLAGLIDETNQRVRADASHESLISAAIDALFVEHPGADPTSLLRALRHHPLTERLVRETSGAVVLRELAARLFPTADTDEAEEFLSHLLALYSHVRATAGRGALTVETHLWVRELSRIDSVVDVSYGYRWGDDGVDEAELEAQRVYLPAIYCRHCGKYGWGAMLAPTGSEVEFEATDIRMASLTKDSSFRALIHAAGEADAVFTGEKPALIAKEDGLRYLHTARKTLLGDAPDLSDPDYQRGGIIPVLVHVGKEAGDLSRKDTCPSCMSEDAIRFVGSAIATLTSVAVSTLFGASGVPSSEKKALIFTDSVQDAAHRAGFIQARSHTFNLRTALRSAFQGGPGDVLTLSQLVDQAMATAPGHDSATHRFRLVPPALTDRPGFREYWDEKASPGDRARAGVKVKSRLRFDAALEMGLQARLGRTLELTGSVVSEVDAGSPAAVAAMARRAWDAKLHVIEGVSSPTDDELRAWVAGVLTRMRLQGGIHHEWLEKYIYHDGHRYHVWGGRPRHLGMPAFPKGRPAPAFPVIGTSKTENGLDPLTPRTSWYSVWTHRALGVIPEDTGYLVRELFEELARSGVLKEHVTELGAKAYSLPPERILLTAPDDGSLREKKHGLVCDTCKTRTVGTAALVDQLDGAPCLQIKCGGRNHRVALDPASFYRTMYAEPEGKRVVAREHTSLLDDALRLEYENGFKASDQKPDAPNVLVATPTLEMGIDIGDLSCVMLASMPSSVASYVQRVGRAGRLSGNSLVLAFVRGRGENLPKLNDPLSVINGDVRPPSTYLQAEEILHRQFVAYLGDVISRDTNAPHPTSARSALRSLESTAYLGHMLGLIDSRGAQLLDEFLGQFTLEHVSDEVRARLHLWCGDELQGQIRKASELWRSDQETLQQRIKDVEVAVEELKVELARAENDYGKDSDHPAVLDARRDLNSAFAQQKRLFQAAQESRNEYWISKIEMYGLFPNYTLIGDSVELEVGVSWRNEDTQQFEASTETFARGAGIAINELAPGATFYAQGMEIKIDAVDLGPDLQNVQYWQICPACGWKNPVDRISEAPIQYKGVASVCVRCSANGIDDVGNTYGVVVLRKVSAELRRDEAAISDSRDDRARTRFHLAAIADIDPAHAESPWFVEQSKLGAEYLNAVDITWLNLGEVGRGGTTVTMGGRDYQSPRFSLCEYCGKQDNNARSNTKNEHRFWCRLRKASEERSRPLLLARELRTQGVKLHLPATANDVDAFALPTLKTALLLGLREHLGGTPGHFGIMTIPDFTGTQNEKALLIHDTVPGGTGYLASFKSPLDVFNVLVAALKVVSNCECAEQNRRACHKCLLPFADYTTVDFVSRVEAKRLLEDLLGIEDGDVPDFESWTILDAPVQDLTGESSLEISFRKALKARLAAVNADVTSKPGPWGERLRIKLPGQNFSWTLEPQEMMGDVRPDFVLRHEDPNIPVVAIFTDGRAFHASPVANRLADDAAKRFSLKLRGIIPWALTHQDVERFSDAAADVQGDAESSQDAWIMEALVPTLTKKYSFSPGILAAMRQGSMDLLWQWINHPDKEAWTKFADVAAAFAMGSFERSDVSAASLRDFQFGSGWPTPPHVEGTPWWSREGKYLQLVAAGHPMQVSHGSLRALLSLDDSAEAVASEGFADEWRRWLFWSNLFAFQTSPKTTLIGTRSARDEILADAGFNVGAADVVMAPVNEGSALVIDPAWQPFIEEAYDDEERAILKKLGAAKLPVPDAVGEEVDGVATLIVWSEQKIAVIYEPDEDQRLIGKDWTVMTMEEVDSIQEQDLKSAFGMGSVGEESGLEE</sequence>
<dbReference type="PANTHER" id="PTHR47957">
    <property type="entry name" value="ATP-DEPENDENT HELICASE HRQ1"/>
    <property type="match status" value="1"/>
</dbReference>
<organism evidence="6 7">
    <name type="scientific">Neomicrococcus aestuarii</name>
    <dbReference type="NCBI Taxonomy" id="556325"/>
    <lineage>
        <taxon>Bacteria</taxon>
        <taxon>Bacillati</taxon>
        <taxon>Actinomycetota</taxon>
        <taxon>Actinomycetes</taxon>
        <taxon>Micrococcales</taxon>
        <taxon>Micrococcaceae</taxon>
        <taxon>Neomicrococcus</taxon>
    </lineage>
</organism>
<dbReference type="Proteomes" id="UP000183530">
    <property type="component" value="Chromosome"/>
</dbReference>
<feature type="domain" description="Helicase ATP-binding" evidence="4">
    <location>
        <begin position="84"/>
        <end position="250"/>
    </location>
</feature>
<dbReference type="SUPFAM" id="SSF52540">
    <property type="entry name" value="P-loop containing nucleoside triphosphate hydrolases"/>
    <property type="match status" value="2"/>
</dbReference>
<evidence type="ECO:0000313" key="6">
    <source>
        <dbReference type="EMBL" id="APF40834.1"/>
    </source>
</evidence>
<dbReference type="PROSITE" id="PS51192">
    <property type="entry name" value="HELICASE_ATP_BIND_1"/>
    <property type="match status" value="1"/>
</dbReference>
<feature type="domain" description="Helicase C-terminal" evidence="5">
    <location>
        <begin position="971"/>
        <end position="1134"/>
    </location>
</feature>
<dbReference type="SMART" id="SM00490">
    <property type="entry name" value="HELICc"/>
    <property type="match status" value="1"/>
</dbReference>
<feature type="coiled-coil region" evidence="3">
    <location>
        <begin position="1229"/>
        <end position="1256"/>
    </location>
</feature>
<name>A0A1L2ZN76_9MICC</name>
<dbReference type="GO" id="GO:0036297">
    <property type="term" value="P:interstrand cross-link repair"/>
    <property type="evidence" value="ECO:0007669"/>
    <property type="project" value="TreeGrafter"/>
</dbReference>
<evidence type="ECO:0000313" key="7">
    <source>
        <dbReference type="Proteomes" id="UP000183530"/>
    </source>
</evidence>
<dbReference type="InterPro" id="IPR018973">
    <property type="entry name" value="MZB"/>
</dbReference>
<evidence type="ECO:0000256" key="2">
    <source>
        <dbReference type="ARBA" id="ARBA00022840"/>
    </source>
</evidence>
<dbReference type="PROSITE" id="PS51194">
    <property type="entry name" value="HELICASE_CTER"/>
    <property type="match status" value="1"/>
</dbReference>
<keyword evidence="3" id="KW-0175">Coiled coil</keyword>
<keyword evidence="7" id="KW-1185">Reference proteome</keyword>
<reference evidence="6 7" key="1">
    <citation type="submission" date="2016-11" db="EMBL/GenBank/DDBJ databases">
        <title>Genome sequencing of Zhihengliuella aestuarii B18 antagonistic to Plasmodiophora brassicae.</title>
        <authorList>
            <person name="Luo Y."/>
        </authorList>
    </citation>
    <scope>NUCLEOTIDE SEQUENCE [LARGE SCALE GENOMIC DNA]</scope>
    <source>
        <strain evidence="6 7">B18</strain>
    </source>
</reference>